<dbReference type="Pfam" id="PF05521">
    <property type="entry name" value="Phage_HCP"/>
    <property type="match status" value="1"/>
</dbReference>
<sequence>MRSGKMKRRVTIQEYVSFQNPETGSIVKEWRDVATIWGEISSVSGRELIAAQAEQAEMTVRIWIRYRKGVTTKNRLTCTEEGVPATVYDIKAVLPDADRTRLEIMCTGGLTSG</sequence>
<name>A0A8E6MJ91_SALSE</name>
<dbReference type="Gene3D" id="2.40.10.270">
    <property type="entry name" value="Bacteriophage SPP1 head-tail adaptor protein"/>
    <property type="match status" value="1"/>
</dbReference>
<reference evidence="1" key="2">
    <citation type="submission" date="2021-05" db="EMBL/GenBank/DDBJ databases">
        <title>Whole genome PacBio Sequel sequence of Salmonella enterica subsp. enterica.</title>
        <authorList>
            <person name="Hoffmann M."/>
            <person name="Balkey M."/>
            <person name="Luo Y."/>
        </authorList>
    </citation>
    <scope>NUCLEOTIDE SEQUENCE</scope>
    <source>
        <strain evidence="1">CFSAN001066</strain>
    </source>
</reference>
<organism evidence="1">
    <name type="scientific">Salmonella senftenberg</name>
    <dbReference type="NCBI Taxonomy" id="28150"/>
    <lineage>
        <taxon>Bacteria</taxon>
        <taxon>Pseudomonadati</taxon>
        <taxon>Pseudomonadota</taxon>
        <taxon>Gammaproteobacteria</taxon>
        <taxon>Enterobacterales</taxon>
        <taxon>Enterobacteriaceae</taxon>
        <taxon>Salmonella</taxon>
    </lineage>
</organism>
<dbReference type="InterPro" id="IPR038666">
    <property type="entry name" value="SSP1_head-tail_sf"/>
</dbReference>
<evidence type="ECO:0000313" key="1">
    <source>
        <dbReference type="EMBL" id="QVP33552.1"/>
    </source>
</evidence>
<gene>
    <name evidence="1" type="ORF">AIU08_02340</name>
</gene>
<accession>A0A8E6MJ91</accession>
<proteinExistence type="predicted"/>
<dbReference type="InterPro" id="IPR008767">
    <property type="entry name" value="Phage_SPP1_head-tail_adaptor"/>
</dbReference>
<reference evidence="1" key="1">
    <citation type="submission" date="2018-07" db="EMBL/GenBank/DDBJ databases">
        <authorList>
            <consortium name="GenomeTrakr network: Whole genome sequencing for foodborne pathogen traceback"/>
        </authorList>
    </citation>
    <scope>NUCLEOTIDE SEQUENCE</scope>
    <source>
        <strain evidence="1">CFSAN001066</strain>
    </source>
</reference>
<dbReference type="AlphaFoldDB" id="A0A8E6MJ91"/>
<protein>
    <submittedName>
        <fullName evidence="1">Phage head closure protein</fullName>
    </submittedName>
</protein>
<dbReference type="NCBIfam" id="TIGR01563">
    <property type="entry name" value="gp16_SPP1"/>
    <property type="match status" value="1"/>
</dbReference>
<dbReference type="EMBL" id="CP074591">
    <property type="protein sequence ID" value="QVP33552.1"/>
    <property type="molecule type" value="Genomic_DNA"/>
</dbReference>